<protein>
    <recommendedName>
        <fullName evidence="4">Helix-turn-helix protein</fullName>
    </recommendedName>
</protein>
<dbReference type="Proteomes" id="UP001501474">
    <property type="component" value="Unassembled WGS sequence"/>
</dbReference>
<evidence type="ECO:0000313" key="3">
    <source>
        <dbReference type="Proteomes" id="UP001501474"/>
    </source>
</evidence>
<feature type="compositionally biased region" description="Polar residues" evidence="1">
    <location>
        <begin position="252"/>
        <end position="263"/>
    </location>
</feature>
<evidence type="ECO:0000256" key="1">
    <source>
        <dbReference type="SAM" id="MobiDB-lite"/>
    </source>
</evidence>
<dbReference type="EMBL" id="BAAART010000055">
    <property type="protein sequence ID" value="GAA2230368.1"/>
    <property type="molecule type" value="Genomic_DNA"/>
</dbReference>
<feature type="region of interest" description="Disordered" evidence="1">
    <location>
        <begin position="252"/>
        <end position="311"/>
    </location>
</feature>
<feature type="region of interest" description="Disordered" evidence="1">
    <location>
        <begin position="1"/>
        <end position="26"/>
    </location>
</feature>
<dbReference type="Gene3D" id="1.10.260.40">
    <property type="entry name" value="lambda repressor-like DNA-binding domains"/>
    <property type="match status" value="1"/>
</dbReference>
<evidence type="ECO:0000313" key="2">
    <source>
        <dbReference type="EMBL" id="GAA2230368.1"/>
    </source>
</evidence>
<evidence type="ECO:0008006" key="4">
    <source>
        <dbReference type="Google" id="ProtNLM"/>
    </source>
</evidence>
<name>A0ABN3DHK2_9ACTN</name>
<dbReference type="InterPro" id="IPR010982">
    <property type="entry name" value="Lambda_DNA-bd_dom_sf"/>
</dbReference>
<sequence>MTIPPLPTTPRTHRSPWRPPRSALAGEAAARSRCPRTSAPASHEALLERLRHQISAQGVTLDELARRTGFSKGRISVLLRGIEYYPSWEITYSVVHALALPPWPLCRLWTAGAYEAAKSTTWITQRIAAVRPLGPEERPVEHRGFIEQMEHYYASYAQALLHIERPEWIVAEAFDILWAGWDETEAATGPNLPRYAWRLLRSRVLLRVRRHPDGRPDLRPAAFMTVSQSRIEEPVARFVEISEVADFSTRSATCRPTSSTSLPCATCASSPPTRSRRPPACPRLTSTPSTTTHEEPSNCSTTVPQPGSDHLDMSAFEDLLARAALLKDPASPLTPFPASAPIRTRRPRPTDPRSSPAILSQTPPPQSTCAPFVKSCLRDRRA</sequence>
<dbReference type="InterPro" id="IPR001387">
    <property type="entry name" value="Cro/C1-type_HTH"/>
</dbReference>
<accession>A0ABN3DHK2</accession>
<dbReference type="CDD" id="cd00093">
    <property type="entry name" value="HTH_XRE"/>
    <property type="match status" value="1"/>
</dbReference>
<comment type="caution">
    <text evidence="2">The sequence shown here is derived from an EMBL/GenBank/DDBJ whole genome shotgun (WGS) entry which is preliminary data.</text>
</comment>
<keyword evidence="3" id="KW-1185">Reference proteome</keyword>
<feature type="region of interest" description="Disordered" evidence="1">
    <location>
        <begin position="329"/>
        <end position="382"/>
    </location>
</feature>
<feature type="compositionally biased region" description="Low complexity" evidence="1">
    <location>
        <begin position="282"/>
        <end position="291"/>
    </location>
</feature>
<reference evidence="2 3" key="1">
    <citation type="journal article" date="2019" name="Int. J. Syst. Evol. Microbiol.">
        <title>The Global Catalogue of Microorganisms (GCM) 10K type strain sequencing project: providing services to taxonomists for standard genome sequencing and annotation.</title>
        <authorList>
            <consortium name="The Broad Institute Genomics Platform"/>
            <consortium name="The Broad Institute Genome Sequencing Center for Infectious Disease"/>
            <person name="Wu L."/>
            <person name="Ma J."/>
        </authorList>
    </citation>
    <scope>NUCLEOTIDE SEQUENCE [LARGE SCALE GENOMIC DNA]</scope>
    <source>
        <strain evidence="2 3">JCM 3053</strain>
    </source>
</reference>
<dbReference type="SUPFAM" id="SSF47413">
    <property type="entry name" value="lambda repressor-like DNA-binding domains"/>
    <property type="match status" value="1"/>
</dbReference>
<proteinExistence type="predicted"/>
<organism evidence="2 3">
    <name type="scientific">Streptomyces indiaensis</name>
    <dbReference type="NCBI Taxonomy" id="284033"/>
    <lineage>
        <taxon>Bacteria</taxon>
        <taxon>Bacillati</taxon>
        <taxon>Actinomycetota</taxon>
        <taxon>Actinomycetes</taxon>
        <taxon>Kitasatosporales</taxon>
        <taxon>Streptomycetaceae</taxon>
        <taxon>Streptomyces</taxon>
    </lineage>
</organism>
<gene>
    <name evidence="2" type="ORF">GCM10010104_24630</name>
</gene>
<dbReference type="RefSeq" id="WP_425576808.1">
    <property type="nucleotide sequence ID" value="NZ_BAAART010000055.1"/>
</dbReference>